<keyword evidence="1" id="KW-0240">DNA-directed RNA polymerase</keyword>
<dbReference type="GO" id="GO:0003899">
    <property type="term" value="F:DNA-directed RNA polymerase activity"/>
    <property type="evidence" value="ECO:0007669"/>
    <property type="project" value="UniProtKB-EC"/>
</dbReference>
<organism evidence="1 2">
    <name type="scientific">Serratia plymuthica</name>
    <dbReference type="NCBI Taxonomy" id="82996"/>
    <lineage>
        <taxon>Bacteria</taxon>
        <taxon>Pseudomonadati</taxon>
        <taxon>Pseudomonadota</taxon>
        <taxon>Gammaproteobacteria</taxon>
        <taxon>Enterobacterales</taxon>
        <taxon>Yersiniaceae</taxon>
        <taxon>Serratia</taxon>
    </lineage>
</organism>
<dbReference type="GO" id="GO:0000428">
    <property type="term" value="C:DNA-directed RNA polymerase complex"/>
    <property type="evidence" value="ECO:0007669"/>
    <property type="project" value="UniProtKB-KW"/>
</dbReference>
<protein>
    <submittedName>
        <fullName evidence="1">DNA-directed RNA polymerase subunit beta</fullName>
        <ecNumber evidence="1">2.7.7.6</ecNumber>
    </submittedName>
</protein>
<dbReference type="EMBL" id="LS483469">
    <property type="protein sequence ID" value="SQI29829.1"/>
    <property type="molecule type" value="Genomic_DNA"/>
</dbReference>
<dbReference type="Proteomes" id="UP000248897">
    <property type="component" value="Chromosome 1"/>
</dbReference>
<sequence>MRRKAQGEVPVVPQVSAEEATANLAELLNAGNLGGNDE</sequence>
<dbReference type="AlphaFoldDB" id="A0A2X4TTV5"/>
<dbReference type="EC" id="2.7.7.6" evidence="1"/>
<accession>A0A2X4TTV5</accession>
<keyword evidence="1" id="KW-0548">Nucleotidyltransferase</keyword>
<proteinExistence type="predicted"/>
<name>A0A2X4TTV5_SERPL</name>
<keyword evidence="1" id="KW-0804">Transcription</keyword>
<evidence type="ECO:0000313" key="2">
    <source>
        <dbReference type="Proteomes" id="UP000248897"/>
    </source>
</evidence>
<keyword evidence="1" id="KW-0808">Transferase</keyword>
<evidence type="ECO:0000313" key="1">
    <source>
        <dbReference type="EMBL" id="SQI29829.1"/>
    </source>
</evidence>
<reference evidence="1 2" key="1">
    <citation type="submission" date="2018-06" db="EMBL/GenBank/DDBJ databases">
        <authorList>
            <consortium name="Pathogen Informatics"/>
            <person name="Doyle S."/>
        </authorList>
    </citation>
    <scope>NUCLEOTIDE SEQUENCE [LARGE SCALE GENOMIC DNA]</scope>
    <source>
        <strain evidence="1 2">NCTC12961</strain>
    </source>
</reference>
<gene>
    <name evidence="1" type="primary">rpoC_4</name>
    <name evidence="1" type="ORF">NCTC12961_00328</name>
</gene>